<evidence type="ECO:0000256" key="1">
    <source>
        <dbReference type="ARBA" id="ARBA00023239"/>
    </source>
</evidence>
<dbReference type="PRINTS" id="PR00146">
    <property type="entry name" value="DHPICSNTHASE"/>
</dbReference>
<dbReference type="Proteomes" id="UP000637423">
    <property type="component" value="Unassembled WGS sequence"/>
</dbReference>
<feature type="active site" description="Schiff-base intermediate with substrate" evidence="3">
    <location>
        <position position="165"/>
    </location>
</feature>
<reference evidence="4" key="2">
    <citation type="submission" date="2020-09" db="EMBL/GenBank/DDBJ databases">
        <authorList>
            <person name="Sun Q."/>
            <person name="Zhou Y."/>
        </authorList>
    </citation>
    <scope>NUCLEOTIDE SEQUENCE</scope>
    <source>
        <strain evidence="4">CGMCC 1.10998</strain>
    </source>
</reference>
<dbReference type="EMBL" id="BMED01000002">
    <property type="protein sequence ID" value="GGC77749.1"/>
    <property type="molecule type" value="Genomic_DNA"/>
</dbReference>
<sequence>MTANKWKGVFPAVTTKFKANEDLDHAEMEKHYAFQIDNGVHGLVTCGSLGEASTLSFDEKLEVARVALNVADKRVPVLVNVSETRTANALRFVQQAADLGVQGFMVMPSVLYAADAREAKDNLRAIAKAAQLPIMVYNNPVTYKVDLTPEDFLDLADCEWLVAIKESSDNVRRITDLRNALGTRYQLFMGVDDLSFEGLAVGADGLLAGLVVAFPKETVALYQLMQARRYEEALKLYQWFMPLLHLDVSTKLVQNLKLVEALVGVGNENVRLPRQPLAGAERERVSAIVRKALETRPDLSSYF</sequence>
<evidence type="ECO:0000256" key="3">
    <source>
        <dbReference type="PIRSR" id="PIRSR001365-1"/>
    </source>
</evidence>
<evidence type="ECO:0000313" key="4">
    <source>
        <dbReference type="EMBL" id="GGC77749.1"/>
    </source>
</evidence>
<protein>
    <submittedName>
        <fullName evidence="4">Dihydrodipicolinate synthase family protein</fullName>
    </submittedName>
</protein>
<dbReference type="GO" id="GO:0008840">
    <property type="term" value="F:4-hydroxy-tetrahydrodipicolinate synthase activity"/>
    <property type="evidence" value="ECO:0007669"/>
    <property type="project" value="TreeGrafter"/>
</dbReference>
<dbReference type="CDD" id="cd00408">
    <property type="entry name" value="DHDPS-like"/>
    <property type="match status" value="1"/>
</dbReference>
<keyword evidence="5" id="KW-1185">Reference proteome</keyword>
<keyword evidence="1 2" id="KW-0456">Lyase</keyword>
<dbReference type="SMART" id="SM01130">
    <property type="entry name" value="DHDPS"/>
    <property type="match status" value="1"/>
</dbReference>
<comment type="caution">
    <text evidence="4">The sequence shown here is derived from an EMBL/GenBank/DDBJ whole genome shotgun (WGS) entry which is preliminary data.</text>
</comment>
<evidence type="ECO:0000313" key="5">
    <source>
        <dbReference type="Proteomes" id="UP000637423"/>
    </source>
</evidence>
<dbReference type="Pfam" id="PF00701">
    <property type="entry name" value="DHDPS"/>
    <property type="match status" value="1"/>
</dbReference>
<organism evidence="4 5">
    <name type="scientific">Undibacterium terreum</name>
    <dbReference type="NCBI Taxonomy" id="1224302"/>
    <lineage>
        <taxon>Bacteria</taxon>
        <taxon>Pseudomonadati</taxon>
        <taxon>Pseudomonadota</taxon>
        <taxon>Betaproteobacteria</taxon>
        <taxon>Burkholderiales</taxon>
        <taxon>Oxalobacteraceae</taxon>
        <taxon>Undibacterium</taxon>
    </lineage>
</organism>
<proteinExistence type="inferred from homology"/>
<evidence type="ECO:0000256" key="2">
    <source>
        <dbReference type="PIRNR" id="PIRNR001365"/>
    </source>
</evidence>
<dbReference type="AlphaFoldDB" id="A0A916ULL3"/>
<name>A0A916ULL3_9BURK</name>
<gene>
    <name evidence="4" type="ORF">GCM10011396_26150</name>
</gene>
<accession>A0A916ULL3</accession>
<dbReference type="Gene3D" id="3.20.20.70">
    <property type="entry name" value="Aldolase class I"/>
    <property type="match status" value="1"/>
</dbReference>
<dbReference type="InterPro" id="IPR013785">
    <property type="entry name" value="Aldolase_TIM"/>
</dbReference>
<dbReference type="SUPFAM" id="SSF51569">
    <property type="entry name" value="Aldolase"/>
    <property type="match status" value="1"/>
</dbReference>
<dbReference type="RefSeq" id="WP_188566461.1">
    <property type="nucleotide sequence ID" value="NZ_BMED01000002.1"/>
</dbReference>
<feature type="active site" description="Proton donor/acceptor" evidence="3">
    <location>
        <position position="137"/>
    </location>
</feature>
<dbReference type="PANTHER" id="PTHR12128">
    <property type="entry name" value="DIHYDRODIPICOLINATE SYNTHASE"/>
    <property type="match status" value="1"/>
</dbReference>
<dbReference type="PIRSF" id="PIRSF001365">
    <property type="entry name" value="DHDPS"/>
    <property type="match status" value="1"/>
</dbReference>
<dbReference type="PANTHER" id="PTHR12128:SF72">
    <property type="entry name" value="DIHYDRODIPICOLINATE SYNTHASE"/>
    <property type="match status" value="1"/>
</dbReference>
<dbReference type="InterPro" id="IPR002220">
    <property type="entry name" value="DapA-like"/>
</dbReference>
<reference evidence="4" key="1">
    <citation type="journal article" date="2014" name="Int. J. Syst. Evol. Microbiol.">
        <title>Complete genome sequence of Corynebacterium casei LMG S-19264T (=DSM 44701T), isolated from a smear-ripened cheese.</title>
        <authorList>
            <consortium name="US DOE Joint Genome Institute (JGI-PGF)"/>
            <person name="Walter F."/>
            <person name="Albersmeier A."/>
            <person name="Kalinowski J."/>
            <person name="Ruckert C."/>
        </authorList>
    </citation>
    <scope>NUCLEOTIDE SEQUENCE</scope>
    <source>
        <strain evidence="4">CGMCC 1.10998</strain>
    </source>
</reference>
<comment type="similarity">
    <text evidence="2">Belongs to the DapA family.</text>
</comment>